<proteinExistence type="predicted"/>
<reference evidence="1 2" key="1">
    <citation type="submission" date="2019-08" db="EMBL/GenBank/DDBJ databases">
        <title>Genome of Phaeodactylibacter luteus.</title>
        <authorList>
            <person name="Bowman J.P."/>
        </authorList>
    </citation>
    <scope>NUCLEOTIDE SEQUENCE [LARGE SCALE GENOMIC DNA]</scope>
    <source>
        <strain evidence="1 2">KCTC 42180</strain>
    </source>
</reference>
<evidence type="ECO:0000313" key="1">
    <source>
        <dbReference type="EMBL" id="TXB60655.1"/>
    </source>
</evidence>
<keyword evidence="2" id="KW-1185">Reference proteome</keyword>
<dbReference type="InterPro" id="IPR029058">
    <property type="entry name" value="AB_hydrolase_fold"/>
</dbReference>
<accession>A0A5C6RG67</accession>
<evidence type="ECO:0008006" key="3">
    <source>
        <dbReference type="Google" id="ProtNLM"/>
    </source>
</evidence>
<sequence length="284" mass="31267">MSINQLAGHSLFEALYQEKLDRLPLPFESFRMETSFGATHVLLAGPAAATPLILLHGANSCAADVLLLFKGLARHFRVAAADIVGEPNLSAPAKPNRLDLSYGHWLYELMMRMHMQEAIFAGVGLGAFAALKLAQLAPAAAMKLYCVHPSGLVNGRRHQLYTSLLLPLALQRLSGRPLLLKRMARSLYTAPTAADLQWWAMLQRHRPVDTAPLPLFEAGDFELVQNPVYCFGSRGDIISPGPPLLKRANAIFPSLAGTLLSEQEKHYPSPQLAQQLAQFIWETR</sequence>
<dbReference type="OrthoDB" id="9780932at2"/>
<evidence type="ECO:0000313" key="2">
    <source>
        <dbReference type="Proteomes" id="UP000321580"/>
    </source>
</evidence>
<dbReference type="AlphaFoldDB" id="A0A5C6RG67"/>
<organism evidence="1 2">
    <name type="scientific">Phaeodactylibacter luteus</name>
    <dbReference type="NCBI Taxonomy" id="1564516"/>
    <lineage>
        <taxon>Bacteria</taxon>
        <taxon>Pseudomonadati</taxon>
        <taxon>Bacteroidota</taxon>
        <taxon>Saprospiria</taxon>
        <taxon>Saprospirales</taxon>
        <taxon>Haliscomenobacteraceae</taxon>
        <taxon>Phaeodactylibacter</taxon>
    </lineage>
</organism>
<dbReference type="RefSeq" id="WP_147169419.1">
    <property type="nucleotide sequence ID" value="NZ_VOOR01000070.1"/>
</dbReference>
<name>A0A5C6RG67_9BACT</name>
<gene>
    <name evidence="1" type="ORF">FRY97_20115</name>
</gene>
<protein>
    <recommendedName>
        <fullName evidence="3">Alpha/beta hydrolase</fullName>
    </recommendedName>
</protein>
<dbReference type="EMBL" id="VOOR01000070">
    <property type="protein sequence ID" value="TXB60655.1"/>
    <property type="molecule type" value="Genomic_DNA"/>
</dbReference>
<dbReference type="Gene3D" id="3.40.50.1820">
    <property type="entry name" value="alpha/beta hydrolase"/>
    <property type="match status" value="1"/>
</dbReference>
<dbReference type="Proteomes" id="UP000321580">
    <property type="component" value="Unassembled WGS sequence"/>
</dbReference>
<comment type="caution">
    <text evidence="1">The sequence shown here is derived from an EMBL/GenBank/DDBJ whole genome shotgun (WGS) entry which is preliminary data.</text>
</comment>
<dbReference type="SUPFAM" id="SSF53474">
    <property type="entry name" value="alpha/beta-Hydrolases"/>
    <property type="match status" value="1"/>
</dbReference>